<dbReference type="GO" id="GO:0003677">
    <property type="term" value="F:DNA binding"/>
    <property type="evidence" value="ECO:0007669"/>
    <property type="project" value="UniProtKB-UniRule"/>
</dbReference>
<evidence type="ECO:0000256" key="2">
    <source>
        <dbReference type="ARBA" id="ARBA00023015"/>
    </source>
</evidence>
<dbReference type="Pfam" id="PF00486">
    <property type="entry name" value="Trans_reg_C"/>
    <property type="match status" value="1"/>
</dbReference>
<dbReference type="eggNOG" id="COG3629">
    <property type="taxonomic scope" value="Bacteria"/>
</dbReference>
<dbReference type="InParanoid" id="C7QDR1"/>
<keyword evidence="4" id="KW-0804">Transcription</keyword>
<dbReference type="Proteomes" id="UP000000851">
    <property type="component" value="Chromosome"/>
</dbReference>
<dbReference type="KEGG" id="cai:Caci_5827"/>
<dbReference type="SUPFAM" id="SSF48452">
    <property type="entry name" value="TPR-like"/>
    <property type="match status" value="1"/>
</dbReference>
<dbReference type="CDD" id="cd15831">
    <property type="entry name" value="BTAD"/>
    <property type="match status" value="1"/>
</dbReference>
<sequence>MIDIAVLGTVQTVVRSGLRTTPVGLSYLERSLMATLACTPGRVVSVGRLVEVLWEDAPPTGARTRVQGLVSSLRKRLAAAGGQSGTLATDPGGGYLLRVAPGCVDAERFRSLIHQASAQTERGTPGCAASTWQSALALWRGPAFDGLRSYLLQAEALRLEEMRMTALEHCLSADLHAGRHEHAIPELSRLSALHPGRERLVGQLMIALNAVDRHAEALGAYRALQLYLREQYGTSPGPRLRRIHELMLRAPVGDGELLAALTTA</sequence>
<dbReference type="PANTHER" id="PTHR35807">
    <property type="entry name" value="TRANSCRIPTIONAL REGULATOR REDD-RELATED"/>
    <property type="match status" value="1"/>
</dbReference>
<dbReference type="InterPro" id="IPR011990">
    <property type="entry name" value="TPR-like_helical_dom_sf"/>
</dbReference>
<evidence type="ECO:0000256" key="5">
    <source>
        <dbReference type="PROSITE-ProRule" id="PRU01091"/>
    </source>
</evidence>
<reference evidence="7 8" key="1">
    <citation type="journal article" date="2009" name="Stand. Genomic Sci.">
        <title>Complete genome sequence of Catenulispora acidiphila type strain (ID 139908).</title>
        <authorList>
            <person name="Copeland A."/>
            <person name="Lapidus A."/>
            <person name="Glavina Del Rio T."/>
            <person name="Nolan M."/>
            <person name="Lucas S."/>
            <person name="Chen F."/>
            <person name="Tice H."/>
            <person name="Cheng J.F."/>
            <person name="Bruce D."/>
            <person name="Goodwin L."/>
            <person name="Pitluck S."/>
            <person name="Mikhailova N."/>
            <person name="Pati A."/>
            <person name="Ivanova N."/>
            <person name="Mavromatis K."/>
            <person name="Chen A."/>
            <person name="Palaniappan K."/>
            <person name="Chain P."/>
            <person name="Land M."/>
            <person name="Hauser L."/>
            <person name="Chang Y.J."/>
            <person name="Jeffries C.D."/>
            <person name="Chertkov O."/>
            <person name="Brettin T."/>
            <person name="Detter J.C."/>
            <person name="Han C."/>
            <person name="Ali Z."/>
            <person name="Tindall B.J."/>
            <person name="Goker M."/>
            <person name="Bristow J."/>
            <person name="Eisen J.A."/>
            <person name="Markowitz V."/>
            <person name="Hugenholtz P."/>
            <person name="Kyrpides N.C."/>
            <person name="Klenk H.P."/>
        </authorList>
    </citation>
    <scope>NUCLEOTIDE SEQUENCE [LARGE SCALE GENOMIC DNA]</scope>
    <source>
        <strain evidence="8">DSM 44928 / JCM 14897 / NBRC 102108 / NRRL B-24433 / ID139908</strain>
    </source>
</reference>
<dbReference type="InterPro" id="IPR001867">
    <property type="entry name" value="OmpR/PhoB-type_DNA-bd"/>
</dbReference>
<dbReference type="PANTHER" id="PTHR35807:SF1">
    <property type="entry name" value="TRANSCRIPTIONAL REGULATOR REDD"/>
    <property type="match status" value="1"/>
</dbReference>
<dbReference type="InterPro" id="IPR016032">
    <property type="entry name" value="Sig_transdc_resp-reg_C-effctor"/>
</dbReference>
<dbReference type="Gene3D" id="1.10.10.10">
    <property type="entry name" value="Winged helix-like DNA-binding domain superfamily/Winged helix DNA-binding domain"/>
    <property type="match status" value="1"/>
</dbReference>
<dbReference type="SMART" id="SM00862">
    <property type="entry name" value="Trans_reg_C"/>
    <property type="match status" value="1"/>
</dbReference>
<dbReference type="SMART" id="SM01043">
    <property type="entry name" value="BTAD"/>
    <property type="match status" value="1"/>
</dbReference>
<dbReference type="Gene3D" id="1.25.40.10">
    <property type="entry name" value="Tetratricopeptide repeat domain"/>
    <property type="match status" value="1"/>
</dbReference>
<comment type="similarity">
    <text evidence="1">Belongs to the AfsR/DnrI/RedD regulatory family.</text>
</comment>
<dbReference type="HOGENOM" id="CLU_004665_0_1_11"/>
<evidence type="ECO:0000256" key="3">
    <source>
        <dbReference type="ARBA" id="ARBA00023125"/>
    </source>
</evidence>
<protein>
    <submittedName>
        <fullName evidence="7">Transcriptional regulator, SARP family</fullName>
    </submittedName>
</protein>
<dbReference type="Pfam" id="PF03704">
    <property type="entry name" value="BTAD"/>
    <property type="match status" value="1"/>
</dbReference>
<keyword evidence="3 5" id="KW-0238">DNA-binding</keyword>
<dbReference type="STRING" id="479433.Caci_5827"/>
<dbReference type="AlphaFoldDB" id="C7QDR1"/>
<dbReference type="EMBL" id="CP001700">
    <property type="protein sequence ID" value="ACU74685.1"/>
    <property type="molecule type" value="Genomic_DNA"/>
</dbReference>
<evidence type="ECO:0000313" key="7">
    <source>
        <dbReference type="EMBL" id="ACU74685.1"/>
    </source>
</evidence>
<dbReference type="InterPro" id="IPR005158">
    <property type="entry name" value="BTAD"/>
</dbReference>
<gene>
    <name evidence="7" type="ordered locus">Caci_5827</name>
</gene>
<evidence type="ECO:0000313" key="8">
    <source>
        <dbReference type="Proteomes" id="UP000000851"/>
    </source>
</evidence>
<proteinExistence type="inferred from homology"/>
<organism evidence="7 8">
    <name type="scientific">Catenulispora acidiphila (strain DSM 44928 / JCM 14897 / NBRC 102108 / NRRL B-24433 / ID139908)</name>
    <dbReference type="NCBI Taxonomy" id="479433"/>
    <lineage>
        <taxon>Bacteria</taxon>
        <taxon>Bacillati</taxon>
        <taxon>Actinomycetota</taxon>
        <taxon>Actinomycetes</taxon>
        <taxon>Catenulisporales</taxon>
        <taxon>Catenulisporaceae</taxon>
        <taxon>Catenulispora</taxon>
    </lineage>
</organism>
<dbReference type="InterPro" id="IPR051677">
    <property type="entry name" value="AfsR-DnrI-RedD_regulator"/>
</dbReference>
<dbReference type="GO" id="GO:0006355">
    <property type="term" value="P:regulation of DNA-templated transcription"/>
    <property type="evidence" value="ECO:0007669"/>
    <property type="project" value="InterPro"/>
</dbReference>
<dbReference type="InterPro" id="IPR036388">
    <property type="entry name" value="WH-like_DNA-bd_sf"/>
</dbReference>
<feature type="DNA-binding region" description="OmpR/PhoB-type" evidence="5">
    <location>
        <begin position="1"/>
        <end position="99"/>
    </location>
</feature>
<accession>C7QDR1</accession>
<dbReference type="GO" id="GO:0000160">
    <property type="term" value="P:phosphorelay signal transduction system"/>
    <property type="evidence" value="ECO:0007669"/>
    <property type="project" value="InterPro"/>
</dbReference>
<name>C7QDR1_CATAD</name>
<keyword evidence="8" id="KW-1185">Reference proteome</keyword>
<dbReference type="SUPFAM" id="SSF46894">
    <property type="entry name" value="C-terminal effector domain of the bipartite response regulators"/>
    <property type="match status" value="1"/>
</dbReference>
<dbReference type="PROSITE" id="PS51755">
    <property type="entry name" value="OMPR_PHOB"/>
    <property type="match status" value="1"/>
</dbReference>
<evidence type="ECO:0000259" key="6">
    <source>
        <dbReference type="PROSITE" id="PS51755"/>
    </source>
</evidence>
<evidence type="ECO:0000256" key="4">
    <source>
        <dbReference type="ARBA" id="ARBA00023163"/>
    </source>
</evidence>
<evidence type="ECO:0000256" key="1">
    <source>
        <dbReference type="ARBA" id="ARBA00005820"/>
    </source>
</evidence>
<feature type="domain" description="OmpR/PhoB-type" evidence="6">
    <location>
        <begin position="1"/>
        <end position="99"/>
    </location>
</feature>
<keyword evidence="2" id="KW-0805">Transcription regulation</keyword>